<dbReference type="GO" id="GO:0016747">
    <property type="term" value="F:acyltransferase activity, transferring groups other than amino-acyl groups"/>
    <property type="evidence" value="ECO:0007669"/>
    <property type="project" value="InterPro"/>
</dbReference>
<feature type="signal peptide" evidence="2">
    <location>
        <begin position="1"/>
        <end position="21"/>
    </location>
</feature>
<feature type="transmembrane region" description="Helical" evidence="1">
    <location>
        <begin position="295"/>
        <end position="320"/>
    </location>
</feature>
<evidence type="ECO:0000313" key="5">
    <source>
        <dbReference type="Proteomes" id="UP000494165"/>
    </source>
</evidence>
<dbReference type="SMART" id="SM00703">
    <property type="entry name" value="NRF"/>
    <property type="match status" value="1"/>
</dbReference>
<feature type="transmembrane region" description="Helical" evidence="1">
    <location>
        <begin position="586"/>
        <end position="604"/>
    </location>
</feature>
<dbReference type="PANTHER" id="PTHR11161:SF71">
    <property type="entry name" value="NOSE RESISTANT-TO-FLUOXETINE PROTEIN N-TERMINAL DOMAIN-CONTAINING PROTEIN"/>
    <property type="match status" value="1"/>
</dbReference>
<feature type="transmembrane region" description="Helical" evidence="1">
    <location>
        <begin position="430"/>
        <end position="450"/>
    </location>
</feature>
<feature type="transmembrane region" description="Helical" evidence="1">
    <location>
        <begin position="616"/>
        <end position="638"/>
    </location>
</feature>
<evidence type="ECO:0000259" key="3">
    <source>
        <dbReference type="SMART" id="SM00703"/>
    </source>
</evidence>
<accession>A0A8S1BLQ5</accession>
<evidence type="ECO:0000256" key="2">
    <source>
        <dbReference type="SAM" id="SignalP"/>
    </source>
</evidence>
<feature type="domain" description="Nose resistant-to-fluoxetine protein N-terminal" evidence="3">
    <location>
        <begin position="20"/>
        <end position="171"/>
    </location>
</feature>
<organism evidence="4 5">
    <name type="scientific">Cloeon dipterum</name>
    <dbReference type="NCBI Taxonomy" id="197152"/>
    <lineage>
        <taxon>Eukaryota</taxon>
        <taxon>Metazoa</taxon>
        <taxon>Ecdysozoa</taxon>
        <taxon>Arthropoda</taxon>
        <taxon>Hexapoda</taxon>
        <taxon>Insecta</taxon>
        <taxon>Pterygota</taxon>
        <taxon>Palaeoptera</taxon>
        <taxon>Ephemeroptera</taxon>
        <taxon>Pisciforma</taxon>
        <taxon>Baetidae</taxon>
        <taxon>Cloeon</taxon>
    </lineage>
</organism>
<evidence type="ECO:0000313" key="4">
    <source>
        <dbReference type="EMBL" id="CAB3360262.1"/>
    </source>
</evidence>
<protein>
    <recommendedName>
        <fullName evidence="3">Nose resistant-to-fluoxetine protein N-terminal domain-containing protein</fullName>
    </recommendedName>
</protein>
<feature type="transmembrane region" description="Helical" evidence="1">
    <location>
        <begin position="550"/>
        <end position="574"/>
    </location>
</feature>
<gene>
    <name evidence="4" type="ORF">CLODIP_2_CD08787</name>
</gene>
<dbReference type="Pfam" id="PF20146">
    <property type="entry name" value="NRF"/>
    <property type="match status" value="1"/>
</dbReference>
<dbReference type="InterPro" id="IPR006621">
    <property type="entry name" value="Nose-resist-to-fluoxetine_N"/>
</dbReference>
<evidence type="ECO:0000256" key="1">
    <source>
        <dbReference type="SAM" id="Phobius"/>
    </source>
</evidence>
<dbReference type="InterPro" id="IPR052728">
    <property type="entry name" value="O2_lipid_transport_reg"/>
</dbReference>
<feature type="transmembrane region" description="Helical" evidence="1">
    <location>
        <begin position="341"/>
        <end position="362"/>
    </location>
</feature>
<dbReference type="Proteomes" id="UP000494165">
    <property type="component" value="Unassembled WGS sequence"/>
</dbReference>
<keyword evidence="1" id="KW-0472">Membrane</keyword>
<proteinExistence type="predicted"/>
<keyword evidence="2" id="KW-0732">Signal</keyword>
<comment type="caution">
    <text evidence="4">The sequence shown here is derived from an EMBL/GenBank/DDBJ whole genome shotgun (WGS) entry which is preliminary data.</text>
</comment>
<keyword evidence="1" id="KW-1133">Transmembrane helix</keyword>
<feature type="transmembrane region" description="Helical" evidence="1">
    <location>
        <begin position="479"/>
        <end position="496"/>
    </location>
</feature>
<feature type="transmembrane region" description="Helical" evidence="1">
    <location>
        <begin position="508"/>
        <end position="530"/>
    </location>
</feature>
<reference evidence="4 5" key="1">
    <citation type="submission" date="2020-04" db="EMBL/GenBank/DDBJ databases">
        <authorList>
            <person name="Alioto T."/>
            <person name="Alioto T."/>
            <person name="Gomez Garrido J."/>
        </authorList>
    </citation>
    <scope>NUCLEOTIDE SEQUENCE [LARGE SCALE GENOMIC DNA]</scope>
</reference>
<keyword evidence="1" id="KW-0812">Transmembrane</keyword>
<dbReference type="PANTHER" id="PTHR11161">
    <property type="entry name" value="O-ACYLTRANSFERASE"/>
    <property type="match status" value="1"/>
</dbReference>
<feature type="transmembrane region" description="Helical" evidence="1">
    <location>
        <begin position="192"/>
        <end position="214"/>
    </location>
</feature>
<dbReference type="InterPro" id="IPR002656">
    <property type="entry name" value="Acyl_transf_3_dom"/>
</dbReference>
<dbReference type="Pfam" id="PF01757">
    <property type="entry name" value="Acyl_transf_3"/>
    <property type="match status" value="1"/>
</dbReference>
<feature type="transmembrane region" description="Helical" evidence="1">
    <location>
        <begin position="402"/>
        <end position="423"/>
    </location>
</feature>
<feature type="chain" id="PRO_5035874974" description="Nose resistant-to-fluoxetine protein N-terminal domain-containing protein" evidence="2">
    <location>
        <begin position="22"/>
        <end position="655"/>
    </location>
</feature>
<sequence length="655" mass="74786">MLASHGAIIVFTCFFISFAYSDCNQDITEYINGLTSDSPQLWALQMFDSSTKAPIDGIYEKSFAIQVGNFDQCVALKGPNGPDDSPRFTGQYCQFTFQVAQSQRAEVDTKNVFSALMSRYTSKENQKKIEIPYNKWAVCAPSSCDYEGVKRVADFNMRFFASALNETPDTYLVSNSCYHVNDGTRILDAGSWSFVAFVLALALVVLVSTVLDVLEFNISNEVVKIVISSFSLSKNIAALTKLPTSSQSSSQLNCLNGMRAISMLWIILNHAYSNAQVQPMDNYITYPREFSKQWFMGPILNGYLSVDTFFLLGGVLTAYVPLMDHAKGRKFHLLKYYIYRYLRITVPFAVVTWYVSTLNFYVGNGPLWLDTFYNTRKNCQKNWWAGLLYVSNYFEGHCLGHGWYLCVDMQYALLAPLIIYPLMRKPKYGLIAIGVLALASTIANFTVAYIEELPWAIMLTNIDQRRVAYYWEYIYENSPMRAAPYLLGMALGYLLSKKQSIRLPKWSVALGWFLSIGLNATVVFLIFIPYSVDYVYNPLDAAFYGSLHRLAWALTLSWIVWACVNGYGGVANRILSWKYFVPMSKLTFSSYLVHLPVIYVFMALRQTPTHVAHFEILYWFSGFMMLSIPFTLLLYLWVESPLMTLLRLIFKKKKE</sequence>
<dbReference type="AlphaFoldDB" id="A0A8S1BLQ5"/>
<keyword evidence="5" id="KW-1185">Reference proteome</keyword>
<dbReference type="OrthoDB" id="118951at2759"/>
<name>A0A8S1BLQ5_9INSE</name>
<dbReference type="EMBL" id="CADEPI010000003">
    <property type="protein sequence ID" value="CAB3360262.1"/>
    <property type="molecule type" value="Genomic_DNA"/>
</dbReference>